<keyword evidence="4" id="KW-1185">Reference proteome</keyword>
<feature type="transmembrane region" description="Helical" evidence="2">
    <location>
        <begin position="188"/>
        <end position="210"/>
    </location>
</feature>
<evidence type="ECO:0000256" key="2">
    <source>
        <dbReference type="SAM" id="Phobius"/>
    </source>
</evidence>
<name>A0A3E0IA12_9PSEU</name>
<evidence type="ECO:0000256" key="1">
    <source>
        <dbReference type="SAM" id="MobiDB-lite"/>
    </source>
</evidence>
<dbReference type="Proteomes" id="UP000256269">
    <property type="component" value="Unassembled WGS sequence"/>
</dbReference>
<feature type="transmembrane region" description="Helical" evidence="2">
    <location>
        <begin position="222"/>
        <end position="244"/>
    </location>
</feature>
<accession>A0A3E0IA12</accession>
<protein>
    <submittedName>
        <fullName evidence="3">Uncharacterized protein</fullName>
    </submittedName>
</protein>
<feature type="compositionally biased region" description="Pro residues" evidence="1">
    <location>
        <begin position="131"/>
        <end position="140"/>
    </location>
</feature>
<feature type="region of interest" description="Disordered" evidence="1">
    <location>
        <begin position="53"/>
        <end position="141"/>
    </location>
</feature>
<feature type="transmembrane region" description="Helical" evidence="2">
    <location>
        <begin position="150"/>
        <end position="168"/>
    </location>
</feature>
<gene>
    <name evidence="3" type="ORF">BCF44_101462</name>
</gene>
<keyword evidence="2" id="KW-1133">Transmembrane helix</keyword>
<reference evidence="3 4" key="1">
    <citation type="submission" date="2018-08" db="EMBL/GenBank/DDBJ databases">
        <title>Genomic Encyclopedia of Archaeal and Bacterial Type Strains, Phase II (KMG-II): from individual species to whole genera.</title>
        <authorList>
            <person name="Goeker M."/>
        </authorList>
    </citation>
    <scope>NUCLEOTIDE SEQUENCE [LARGE SCALE GENOMIC DNA]</scope>
    <source>
        <strain evidence="3 4">DSM 45791</strain>
    </source>
</reference>
<proteinExistence type="predicted"/>
<sequence>MSSAFPRPVDELVPAVRDWATELGQLPSRNKIKQRFRIGADKANTVLAALAETGFDPTAPTEPATPPERPLHLVPDPTGTDAGSEPDTDDEPAEPASETSADPDIDRQLEESPADNPTEVTPQVSTDADPGTPPTVPPAEPAHKVRRWPLLLLAVGAFVAIWSGWVGLGEMTGFGLVHPLPGIADGLTLNSAITLPIGVETYAAYAMRVWLARVGSRRAQRFARTSAIGSLVLGGLGQVAYHLMSAGGVTHAPWPITTFVACLPVVVLGFGAALAHLQHSTEQ</sequence>
<evidence type="ECO:0000313" key="3">
    <source>
        <dbReference type="EMBL" id="REH55441.1"/>
    </source>
</evidence>
<dbReference type="OrthoDB" id="3685088at2"/>
<comment type="caution">
    <text evidence="3">The sequence shown here is derived from an EMBL/GenBank/DDBJ whole genome shotgun (WGS) entry which is preliminary data.</text>
</comment>
<dbReference type="EMBL" id="QUNO01000001">
    <property type="protein sequence ID" value="REH55441.1"/>
    <property type="molecule type" value="Genomic_DNA"/>
</dbReference>
<organism evidence="3 4">
    <name type="scientific">Kutzneria buriramensis</name>
    <dbReference type="NCBI Taxonomy" id="1045776"/>
    <lineage>
        <taxon>Bacteria</taxon>
        <taxon>Bacillati</taxon>
        <taxon>Actinomycetota</taxon>
        <taxon>Actinomycetes</taxon>
        <taxon>Pseudonocardiales</taxon>
        <taxon>Pseudonocardiaceae</taxon>
        <taxon>Kutzneria</taxon>
    </lineage>
</organism>
<keyword evidence="2" id="KW-0472">Membrane</keyword>
<dbReference type="AlphaFoldDB" id="A0A3E0IA12"/>
<evidence type="ECO:0000313" key="4">
    <source>
        <dbReference type="Proteomes" id="UP000256269"/>
    </source>
</evidence>
<dbReference type="RefSeq" id="WP_116172357.1">
    <property type="nucleotide sequence ID" value="NZ_CP144375.1"/>
</dbReference>
<feature type="compositionally biased region" description="Acidic residues" evidence="1">
    <location>
        <begin position="84"/>
        <end position="93"/>
    </location>
</feature>
<feature type="transmembrane region" description="Helical" evidence="2">
    <location>
        <begin position="256"/>
        <end position="277"/>
    </location>
</feature>
<keyword evidence="2" id="KW-0812">Transmembrane</keyword>